<dbReference type="SMART" id="SM00460">
    <property type="entry name" value="TGc"/>
    <property type="match status" value="1"/>
</dbReference>
<dbReference type="Proteomes" id="UP000677668">
    <property type="component" value="Chromosome 1"/>
</dbReference>
<feature type="transmembrane region" description="Helical" evidence="1">
    <location>
        <begin position="601"/>
        <end position="625"/>
    </location>
</feature>
<keyword evidence="1" id="KW-1133">Transmembrane helix</keyword>
<proteinExistence type="predicted"/>
<dbReference type="Gene3D" id="3.10.620.30">
    <property type="match status" value="1"/>
</dbReference>
<sequence length="747" mass="85453">MNIEQFFKAASYALVTGGFLTLALTGRVDVVTCILYSLALIASWFADRPGLRLQISERVANWCVVGYAPFAYLDFRYLSSSWITALIHFVLFVSIFKLFQVKRDRDWVFLYLLAVFEMLLAAGLTIDALFLLLLTGFTLTGLAALQAFEVVRTGRNLRQPLRTVTLSYDGQQARQASRPVRYLLVMTLVMAALIGALSVPTFFLLPRWNTGLLSQTFSEDTAMTGFSDLSIALGSVGNIKSDERTAMRVRVEKPLPPYLHWRGMVMTQFDGREWTRPEANRRVAVRQQNGGYILGEQQQRGQVVVQTVYVEPMSTSALFHCGRPVAVSNLRGLAQDSTGTLYRAECGTRLSYTVLSHLDETPVEQLRQDPLKYDAQTRATFLQLPATFDARVTQLAREITANATNGYDRARAIEQHLRTRCAYTLELQRGNELDPIVDFLFETRRGHCEYFASAMALMCRSLGLAARLAGGYHLGEYNDINNTYIVRQADAHAWVEVYFPQTETWVEFDPTPGVAPAPPTAAAEWLASARRYIEALRMFYIDYVIAYDAQRQRGLAQDVGRAAARYQTSAEVYIYRYREQLRMWTISQVIWMYSAVTGTELFYHLTVLLVLAGAMLLTLAGYLLWRRIRRQPRLLFERRWLSWLAPLFRWTLRQDERQSAVLFYDEMAALLSRAGHRRAPHQTPLEFASATGFEEVLTITRAYNQARYGERPDLDSRQVDRALQGLRQRLRQRRSGFWRTLWRPGRS</sequence>
<keyword evidence="4" id="KW-1185">Reference proteome</keyword>
<feature type="transmembrane region" description="Helical" evidence="1">
    <location>
        <begin position="182"/>
        <end position="205"/>
    </location>
</feature>
<dbReference type="InterPro" id="IPR052901">
    <property type="entry name" value="Bact_TGase-like"/>
</dbReference>
<dbReference type="SUPFAM" id="SSF54001">
    <property type="entry name" value="Cysteine proteinases"/>
    <property type="match status" value="1"/>
</dbReference>
<accession>A0ABX8AZ44</accession>
<feature type="transmembrane region" description="Helical" evidence="1">
    <location>
        <begin position="108"/>
        <end position="126"/>
    </location>
</feature>
<feature type="transmembrane region" description="Helical" evidence="1">
    <location>
        <begin position="132"/>
        <end position="151"/>
    </location>
</feature>
<evidence type="ECO:0000313" key="4">
    <source>
        <dbReference type="Proteomes" id="UP000677668"/>
    </source>
</evidence>
<dbReference type="EMBL" id="CP072642">
    <property type="protein sequence ID" value="QUV93650.1"/>
    <property type="molecule type" value="Genomic_DNA"/>
</dbReference>
<name>A0ABX8AZ44_9BACT</name>
<evidence type="ECO:0000313" key="3">
    <source>
        <dbReference type="EMBL" id="QUV93650.1"/>
    </source>
</evidence>
<evidence type="ECO:0000259" key="2">
    <source>
        <dbReference type="SMART" id="SM00460"/>
    </source>
</evidence>
<feature type="domain" description="Transglutaminase-like" evidence="2">
    <location>
        <begin position="440"/>
        <end position="512"/>
    </location>
</feature>
<evidence type="ECO:0000256" key="1">
    <source>
        <dbReference type="SAM" id="Phobius"/>
    </source>
</evidence>
<feature type="transmembrane region" description="Helical" evidence="1">
    <location>
        <begin position="12"/>
        <end position="45"/>
    </location>
</feature>
<dbReference type="Pfam" id="PF11992">
    <property type="entry name" value="TgpA_N"/>
    <property type="match status" value="1"/>
</dbReference>
<keyword evidence="1" id="KW-0472">Membrane</keyword>
<dbReference type="Pfam" id="PF13559">
    <property type="entry name" value="DUF4129"/>
    <property type="match status" value="1"/>
</dbReference>
<feature type="transmembrane region" description="Helical" evidence="1">
    <location>
        <begin position="77"/>
        <end position="96"/>
    </location>
</feature>
<dbReference type="InterPro" id="IPR021878">
    <property type="entry name" value="TgpA_N"/>
</dbReference>
<protein>
    <submittedName>
        <fullName evidence="3">DUF3488 domain-containing protein</fullName>
    </submittedName>
</protein>
<dbReference type="PANTHER" id="PTHR42736:SF1">
    <property type="entry name" value="PROTEIN-GLUTAMINE GAMMA-GLUTAMYLTRANSFERASE"/>
    <property type="match status" value="1"/>
</dbReference>
<dbReference type="PANTHER" id="PTHR42736">
    <property type="entry name" value="PROTEIN-GLUTAMINE GAMMA-GLUTAMYLTRANSFERASE"/>
    <property type="match status" value="1"/>
</dbReference>
<dbReference type="InterPro" id="IPR002931">
    <property type="entry name" value="Transglutaminase-like"/>
</dbReference>
<dbReference type="RefSeq" id="WP_211422011.1">
    <property type="nucleotide sequence ID" value="NZ_CP072642.1"/>
</dbReference>
<organism evidence="3 4">
    <name type="scientific">Chloracidobacterium sp. N</name>
    <dbReference type="NCBI Taxonomy" id="2821540"/>
    <lineage>
        <taxon>Bacteria</taxon>
        <taxon>Pseudomonadati</taxon>
        <taxon>Acidobacteriota</taxon>
        <taxon>Terriglobia</taxon>
        <taxon>Terriglobales</taxon>
        <taxon>Acidobacteriaceae</taxon>
        <taxon>Chloracidobacterium</taxon>
        <taxon>Chloracidobacterium aggregatum</taxon>
    </lineage>
</organism>
<reference evidence="3 4" key="1">
    <citation type="submission" date="2021-03" db="EMBL/GenBank/DDBJ databases">
        <title>Genomic and phenotypic characterization of Chloracidobacterium isolates provides evidence for multiple species.</title>
        <authorList>
            <person name="Saini M.K."/>
            <person name="Costas A.M.G."/>
            <person name="Tank M."/>
            <person name="Bryant D.A."/>
        </authorList>
    </citation>
    <scope>NUCLEOTIDE SEQUENCE [LARGE SCALE GENOMIC DNA]</scope>
    <source>
        <strain evidence="3 4">N</strain>
    </source>
</reference>
<keyword evidence="1" id="KW-0812">Transmembrane</keyword>
<dbReference type="Pfam" id="PF01841">
    <property type="entry name" value="Transglut_core"/>
    <property type="match status" value="1"/>
</dbReference>
<dbReference type="InterPro" id="IPR025403">
    <property type="entry name" value="TgpA-like_C"/>
</dbReference>
<dbReference type="InterPro" id="IPR038765">
    <property type="entry name" value="Papain-like_cys_pep_sf"/>
</dbReference>
<gene>
    <name evidence="3" type="ORF">J8C05_09785</name>
</gene>